<gene>
    <name evidence="8" type="ORF">EDD57_1509</name>
</gene>
<comment type="similarity">
    <text evidence="2">Belongs to the nucleobase:cation symporter-2 (NCS2) (TC 2.A.40) family.</text>
</comment>
<evidence type="ECO:0000256" key="4">
    <source>
        <dbReference type="ARBA" id="ARBA00022692"/>
    </source>
</evidence>
<feature type="transmembrane region" description="Helical" evidence="7">
    <location>
        <begin position="103"/>
        <end position="122"/>
    </location>
</feature>
<dbReference type="Pfam" id="PF00860">
    <property type="entry name" value="Xan_ur_permease"/>
    <property type="match status" value="1"/>
</dbReference>
<evidence type="ECO:0000313" key="9">
    <source>
        <dbReference type="Proteomes" id="UP000294746"/>
    </source>
</evidence>
<feature type="transmembrane region" description="Helical" evidence="7">
    <location>
        <begin position="378"/>
        <end position="397"/>
    </location>
</feature>
<dbReference type="EMBL" id="SLXV01000050">
    <property type="protein sequence ID" value="TCP63540.1"/>
    <property type="molecule type" value="Genomic_DNA"/>
</dbReference>
<feature type="transmembrane region" description="Helical" evidence="7">
    <location>
        <begin position="163"/>
        <end position="183"/>
    </location>
</feature>
<comment type="subcellular location">
    <subcellularLocation>
        <location evidence="1">Membrane</location>
        <topology evidence="1">Multi-pass membrane protein</topology>
    </subcellularLocation>
</comment>
<dbReference type="PANTHER" id="PTHR42810:SF1">
    <property type="entry name" value="PURINE PERMEASE YWDJ-RELATED"/>
    <property type="match status" value="1"/>
</dbReference>
<keyword evidence="6 7" id="KW-0472">Membrane</keyword>
<dbReference type="Proteomes" id="UP000294746">
    <property type="component" value="Unassembled WGS sequence"/>
</dbReference>
<name>A0A4R2RID3_9BACL</name>
<feature type="transmembrane region" description="Helical" evidence="7">
    <location>
        <begin position="232"/>
        <end position="251"/>
    </location>
</feature>
<keyword evidence="5 7" id="KW-1133">Transmembrane helix</keyword>
<comment type="caution">
    <text evidence="8">The sequence shown here is derived from an EMBL/GenBank/DDBJ whole genome shotgun (WGS) entry which is preliminary data.</text>
</comment>
<evidence type="ECO:0000256" key="6">
    <source>
        <dbReference type="ARBA" id="ARBA00023136"/>
    </source>
</evidence>
<dbReference type="GO" id="GO:0005886">
    <property type="term" value="C:plasma membrane"/>
    <property type="evidence" value="ECO:0007669"/>
    <property type="project" value="TreeGrafter"/>
</dbReference>
<reference evidence="8 9" key="1">
    <citation type="submission" date="2019-03" db="EMBL/GenBank/DDBJ databases">
        <title>Genomic Encyclopedia of Type Strains, Phase IV (KMG-IV): sequencing the most valuable type-strain genomes for metagenomic binning, comparative biology and taxonomic classification.</title>
        <authorList>
            <person name="Goeker M."/>
        </authorList>
    </citation>
    <scope>NUCLEOTIDE SEQUENCE [LARGE SCALE GENOMIC DNA]</scope>
    <source>
        <strain evidence="8 9">DSM 46831</strain>
    </source>
</reference>
<evidence type="ECO:0000256" key="3">
    <source>
        <dbReference type="ARBA" id="ARBA00022448"/>
    </source>
</evidence>
<sequence length="431" mass="46237">MNSANRLTMTTMGSVQWLVFLLANALALPVVIGNVFHLSHVEVAELMQRTFFIVGLSSLLQGWLGHRLPLLDGPAGIWLGVFIGVGGLASAQGSDLKVTLQSLEFAMIVSGLILIVTGWIGWFQKLLFVFTPLVTGSYLMVLAIQLSGTFLQGALGINKNQPVPHVLESIVSISVVILVFSLSTWGKGWLKSFAVLIGIVFGWGAFTFIGYHSDAPSINGWFQLPTPFAWGMPIWSGSMIITGILVSLVLMSNTVASINVVQKTISETTTSSSKVLNRAGLMGGVTNLLSSVFSTVGMVPLSVAAGFIRMTGQKERRPFLIACGALALFSFFPIITGFLAQLPGPIAYATLLAAFPTMFGLGLNTVLQEPLDARRMTILGIVISVAVGIMALPEKFFQVMPTIVQNIVGNGLLVGMILSILLELVWKPEKR</sequence>
<protein>
    <submittedName>
        <fullName evidence="8">Xanthine/uracil permease</fullName>
    </submittedName>
</protein>
<dbReference type="RefSeq" id="WP_131849794.1">
    <property type="nucleotide sequence ID" value="NZ_SLXV01000050.1"/>
</dbReference>
<dbReference type="NCBIfam" id="NF037981">
    <property type="entry name" value="NCS2_1"/>
    <property type="match status" value="1"/>
</dbReference>
<feature type="transmembrane region" description="Helical" evidence="7">
    <location>
        <begin position="319"/>
        <end position="340"/>
    </location>
</feature>
<feature type="transmembrane region" description="Helical" evidence="7">
    <location>
        <begin position="189"/>
        <end position="211"/>
    </location>
</feature>
<organism evidence="8 9">
    <name type="scientific">Baia soyae</name>
    <dbReference type="NCBI Taxonomy" id="1544746"/>
    <lineage>
        <taxon>Bacteria</taxon>
        <taxon>Bacillati</taxon>
        <taxon>Bacillota</taxon>
        <taxon>Bacilli</taxon>
        <taxon>Bacillales</taxon>
        <taxon>Thermoactinomycetaceae</taxon>
        <taxon>Baia</taxon>
    </lineage>
</organism>
<feature type="transmembrane region" description="Helical" evidence="7">
    <location>
        <begin position="128"/>
        <end position="151"/>
    </location>
</feature>
<proteinExistence type="inferred from homology"/>
<dbReference type="InterPro" id="IPR006043">
    <property type="entry name" value="NCS2"/>
</dbReference>
<evidence type="ECO:0000256" key="5">
    <source>
        <dbReference type="ARBA" id="ARBA00022989"/>
    </source>
</evidence>
<feature type="transmembrane region" description="Helical" evidence="7">
    <location>
        <begin position="346"/>
        <end position="366"/>
    </location>
</feature>
<dbReference type="PANTHER" id="PTHR42810">
    <property type="entry name" value="PURINE PERMEASE C1399.01C-RELATED"/>
    <property type="match status" value="1"/>
</dbReference>
<evidence type="ECO:0000313" key="8">
    <source>
        <dbReference type="EMBL" id="TCP63540.1"/>
    </source>
</evidence>
<keyword evidence="4 7" id="KW-0812">Transmembrane</keyword>
<feature type="transmembrane region" description="Helical" evidence="7">
    <location>
        <begin position="75"/>
        <end position="91"/>
    </location>
</feature>
<keyword evidence="3" id="KW-0813">Transport</keyword>
<evidence type="ECO:0000256" key="2">
    <source>
        <dbReference type="ARBA" id="ARBA00008821"/>
    </source>
</evidence>
<dbReference type="OrthoDB" id="5597247at2"/>
<evidence type="ECO:0000256" key="1">
    <source>
        <dbReference type="ARBA" id="ARBA00004141"/>
    </source>
</evidence>
<accession>A0A4R2RID3</accession>
<dbReference type="GO" id="GO:0042907">
    <property type="term" value="F:xanthine transmembrane transporter activity"/>
    <property type="evidence" value="ECO:0007669"/>
    <property type="project" value="TreeGrafter"/>
</dbReference>
<evidence type="ECO:0000256" key="7">
    <source>
        <dbReference type="SAM" id="Phobius"/>
    </source>
</evidence>
<feature type="transmembrane region" description="Helical" evidence="7">
    <location>
        <begin position="15"/>
        <end position="38"/>
    </location>
</feature>
<dbReference type="AlphaFoldDB" id="A0A4R2RID3"/>
<feature type="transmembrane region" description="Helical" evidence="7">
    <location>
        <begin position="403"/>
        <end position="426"/>
    </location>
</feature>
<keyword evidence="9" id="KW-1185">Reference proteome</keyword>